<dbReference type="PaxDb" id="8022-A0A060W4G7"/>
<dbReference type="STRING" id="8022.A0A060W4G7"/>
<dbReference type="PANTHER" id="PTHR47236:SF5">
    <property type="entry name" value="GENE, 32742-RELATED"/>
    <property type="match status" value="1"/>
</dbReference>
<proteinExistence type="predicted"/>
<dbReference type="EMBL" id="FR904399">
    <property type="protein sequence ID" value="CDQ62163.1"/>
    <property type="molecule type" value="Genomic_DNA"/>
</dbReference>
<accession>A0A060W4G7</accession>
<name>A0A060W4G7_ONCMY</name>
<dbReference type="AlphaFoldDB" id="A0A060W4G7"/>
<dbReference type="PANTHER" id="PTHR47236">
    <property type="entry name" value="GENE, 32742-RELATED-RELATED"/>
    <property type="match status" value="1"/>
</dbReference>
<organism evidence="1 2">
    <name type="scientific">Oncorhynchus mykiss</name>
    <name type="common">Rainbow trout</name>
    <name type="synonym">Salmo gairdneri</name>
    <dbReference type="NCBI Taxonomy" id="8022"/>
    <lineage>
        <taxon>Eukaryota</taxon>
        <taxon>Metazoa</taxon>
        <taxon>Chordata</taxon>
        <taxon>Craniata</taxon>
        <taxon>Vertebrata</taxon>
        <taxon>Euteleostomi</taxon>
        <taxon>Actinopterygii</taxon>
        <taxon>Neopterygii</taxon>
        <taxon>Teleostei</taxon>
        <taxon>Protacanthopterygii</taxon>
        <taxon>Salmoniformes</taxon>
        <taxon>Salmonidae</taxon>
        <taxon>Salmoninae</taxon>
        <taxon>Oncorhynchus</taxon>
    </lineage>
</organism>
<sequence>MVVRVGGGSIRAGKLYFCATVCYSTGLVAIRFGALTVDPVTGVLAPVVGVRLDVSRQTVVPVTASYCLALGDNTDRIQRRRVTVEKVVAGIEPRSPVGNHKCGLYCVTTTQHVSVCVSLCLGDDKEWEQQCCWQTELVAGLDRVNVCVEKLQQDQERWTAQRGEQTPSIHVMDGKLRQREIWEQLNSRQAELDAALIALRCVRELCQLRADTAQSVLSGSFWYKEFGLARLMVPSNPLKVVSLTQQKAVPLMERLIQLLEENKEPSLSPSTYRQRISVCDDVSHTEGEWDKLLELSPLFQLLKRVERKLRGPAQDAGFLRGELDGRASSFIDYLDAQWECEGELLLLDPGRLNPREFLVYHHGLFLLQTLHTLELTPAVSLQIATSLPSNNYKYNAFRNSFFYQEAEKTVFVRRQRLQSVGGFSLLLLHCLSHVAVGDMSVDSSPTFQRAFFKVLPNSVCVPESNLFPT</sequence>
<protein>
    <submittedName>
        <fullName evidence="1">Uncharacterized protein</fullName>
    </submittedName>
</protein>
<gene>
    <name evidence="1" type="ORF">GSONMT00066642001</name>
</gene>
<reference evidence="1" key="2">
    <citation type="submission" date="2014-03" db="EMBL/GenBank/DDBJ databases">
        <authorList>
            <person name="Genoscope - CEA"/>
        </authorList>
    </citation>
    <scope>NUCLEOTIDE SEQUENCE</scope>
</reference>
<evidence type="ECO:0000313" key="2">
    <source>
        <dbReference type="Proteomes" id="UP000193380"/>
    </source>
</evidence>
<reference evidence="1" key="1">
    <citation type="journal article" date="2014" name="Nat. Commun.">
        <title>The rainbow trout genome provides novel insights into evolution after whole-genome duplication in vertebrates.</title>
        <authorList>
            <person name="Berthelot C."/>
            <person name="Brunet F."/>
            <person name="Chalopin D."/>
            <person name="Juanchich A."/>
            <person name="Bernard M."/>
            <person name="Noel B."/>
            <person name="Bento P."/>
            <person name="Da Silva C."/>
            <person name="Labadie K."/>
            <person name="Alberti A."/>
            <person name="Aury J.M."/>
            <person name="Louis A."/>
            <person name="Dehais P."/>
            <person name="Bardou P."/>
            <person name="Montfort J."/>
            <person name="Klopp C."/>
            <person name="Cabau C."/>
            <person name="Gaspin C."/>
            <person name="Thorgaard G.H."/>
            <person name="Boussaha M."/>
            <person name="Quillet E."/>
            <person name="Guyomard R."/>
            <person name="Galiana D."/>
            <person name="Bobe J."/>
            <person name="Volff J.N."/>
            <person name="Genet C."/>
            <person name="Wincker P."/>
            <person name="Jaillon O."/>
            <person name="Roest Crollius H."/>
            <person name="Guiguen Y."/>
        </authorList>
    </citation>
    <scope>NUCLEOTIDE SEQUENCE [LARGE SCALE GENOMIC DNA]</scope>
</reference>
<evidence type="ECO:0000313" key="1">
    <source>
        <dbReference type="EMBL" id="CDQ62163.1"/>
    </source>
</evidence>
<dbReference type="Proteomes" id="UP000193380">
    <property type="component" value="Unassembled WGS sequence"/>
</dbReference>